<evidence type="ECO:0000256" key="8">
    <source>
        <dbReference type="SAM" id="SignalP"/>
    </source>
</evidence>
<evidence type="ECO:0000256" key="2">
    <source>
        <dbReference type="ARBA" id="ARBA00006577"/>
    </source>
</evidence>
<evidence type="ECO:0000256" key="5">
    <source>
        <dbReference type="ARBA" id="ARBA00023235"/>
    </source>
</evidence>
<dbReference type="PROSITE" id="PS51257">
    <property type="entry name" value="PROKAR_LIPOPROTEIN"/>
    <property type="match status" value="1"/>
</dbReference>
<keyword evidence="8" id="KW-0732">Signal</keyword>
<feature type="chain" id="PRO_5024366571" description="peptidylprolyl isomerase" evidence="8">
    <location>
        <begin position="26"/>
        <end position="436"/>
    </location>
</feature>
<evidence type="ECO:0000313" key="11">
    <source>
        <dbReference type="Proteomes" id="UP000310458"/>
    </source>
</evidence>
<dbReference type="EMBL" id="VAVZ01000007">
    <property type="protein sequence ID" value="TLP98873.1"/>
    <property type="molecule type" value="Genomic_DNA"/>
</dbReference>
<dbReference type="Pfam" id="PF00254">
    <property type="entry name" value="FKBP_C"/>
    <property type="match status" value="1"/>
</dbReference>
<proteinExistence type="inferred from homology"/>
<evidence type="ECO:0000256" key="7">
    <source>
        <dbReference type="SAM" id="MobiDB-lite"/>
    </source>
</evidence>
<comment type="similarity">
    <text evidence="2">Belongs to the FKBP-type PPIase family.</text>
</comment>
<evidence type="ECO:0000313" key="10">
    <source>
        <dbReference type="EMBL" id="TLP98873.1"/>
    </source>
</evidence>
<dbReference type="InterPro" id="IPR046357">
    <property type="entry name" value="PPIase_dom_sf"/>
</dbReference>
<organism evidence="10 11">
    <name type="scientific">Nesterenkonia salmonea</name>
    <dbReference type="NCBI Taxonomy" id="1804987"/>
    <lineage>
        <taxon>Bacteria</taxon>
        <taxon>Bacillati</taxon>
        <taxon>Actinomycetota</taxon>
        <taxon>Actinomycetes</taxon>
        <taxon>Micrococcales</taxon>
        <taxon>Micrococcaceae</taxon>
        <taxon>Nesterenkonia</taxon>
    </lineage>
</organism>
<sequence length="436" mass="47265">MRIHRKAQAPLALSAAAVLMLTACSEDPGLGNSEALSDIEVNHNDEGEAPDVVIYDDIEADENSSYVVNEGDGEQITSDSLMDYQLSIVDPSTGAIQQSSHEDRVDPFMALSALAASPVGVEQFFAQGLSEDGVTVGSDVAFYLVPDPEQGIAEPTLYLFEVLGQTPAYADGEEQDQSGDLPEIESEIGTVPELGDYDQEADAPSELSSEVLIAGEGEEIADDDYVFVQYRGWRWEDGEEFDTSWVTEPEGEDEDNAEEDEDDSEDEELTAPEPGSAGEPFGFSLTGGVIEGWLEGIPGHNVGDRILLVIPEDLAYGESTNDDGTTEGGQPGGALIFVVDIARTIDNETMEELQSSQQQQPEQGDAAPLELTDEDRERLEELAEETGMSPEEMEQLATQFGVTSIEELEMMFQQMPDGEGDAEEDTEDDETDEEDE</sequence>
<evidence type="ECO:0000256" key="1">
    <source>
        <dbReference type="ARBA" id="ARBA00000971"/>
    </source>
</evidence>
<dbReference type="PROSITE" id="PS50059">
    <property type="entry name" value="FKBP_PPIASE"/>
    <property type="match status" value="1"/>
</dbReference>
<feature type="region of interest" description="Disordered" evidence="7">
    <location>
        <begin position="241"/>
        <end position="284"/>
    </location>
</feature>
<keyword evidence="11" id="KW-1185">Reference proteome</keyword>
<gene>
    <name evidence="10" type="ORF">FEF26_03950</name>
</gene>
<dbReference type="OrthoDB" id="25996at2"/>
<dbReference type="SUPFAM" id="SSF54534">
    <property type="entry name" value="FKBP-like"/>
    <property type="match status" value="1"/>
</dbReference>
<evidence type="ECO:0000259" key="9">
    <source>
        <dbReference type="PROSITE" id="PS50059"/>
    </source>
</evidence>
<evidence type="ECO:0000256" key="3">
    <source>
        <dbReference type="ARBA" id="ARBA00013194"/>
    </source>
</evidence>
<accession>A0A5R9BE17</accession>
<feature type="signal peptide" evidence="8">
    <location>
        <begin position="1"/>
        <end position="25"/>
    </location>
</feature>
<evidence type="ECO:0000256" key="4">
    <source>
        <dbReference type="ARBA" id="ARBA00023110"/>
    </source>
</evidence>
<dbReference type="GO" id="GO:0003755">
    <property type="term" value="F:peptidyl-prolyl cis-trans isomerase activity"/>
    <property type="evidence" value="ECO:0007669"/>
    <property type="project" value="UniProtKB-KW"/>
</dbReference>
<dbReference type="PANTHER" id="PTHR43811">
    <property type="entry name" value="FKBP-TYPE PEPTIDYL-PROLYL CIS-TRANS ISOMERASE FKPA"/>
    <property type="match status" value="1"/>
</dbReference>
<feature type="compositionally biased region" description="Acidic residues" evidence="7">
    <location>
        <begin position="249"/>
        <end position="270"/>
    </location>
</feature>
<dbReference type="AlphaFoldDB" id="A0A5R9BE17"/>
<keyword evidence="5 6" id="KW-0413">Isomerase</keyword>
<feature type="region of interest" description="Disordered" evidence="7">
    <location>
        <begin position="410"/>
        <end position="436"/>
    </location>
</feature>
<feature type="compositionally biased region" description="Acidic residues" evidence="7">
    <location>
        <begin position="418"/>
        <end position="436"/>
    </location>
</feature>
<evidence type="ECO:0000256" key="6">
    <source>
        <dbReference type="PROSITE-ProRule" id="PRU00277"/>
    </source>
</evidence>
<dbReference type="Proteomes" id="UP000310458">
    <property type="component" value="Unassembled WGS sequence"/>
</dbReference>
<comment type="catalytic activity">
    <reaction evidence="1 6">
        <text>[protein]-peptidylproline (omega=180) = [protein]-peptidylproline (omega=0)</text>
        <dbReference type="Rhea" id="RHEA:16237"/>
        <dbReference type="Rhea" id="RHEA-COMP:10747"/>
        <dbReference type="Rhea" id="RHEA-COMP:10748"/>
        <dbReference type="ChEBI" id="CHEBI:83833"/>
        <dbReference type="ChEBI" id="CHEBI:83834"/>
        <dbReference type="EC" id="5.2.1.8"/>
    </reaction>
</comment>
<dbReference type="RefSeq" id="WP_138252243.1">
    <property type="nucleotide sequence ID" value="NZ_VAVZ01000007.1"/>
</dbReference>
<feature type="region of interest" description="Disordered" evidence="7">
    <location>
        <begin position="351"/>
        <end position="394"/>
    </location>
</feature>
<dbReference type="Gene3D" id="3.10.50.40">
    <property type="match status" value="1"/>
</dbReference>
<dbReference type="InterPro" id="IPR001179">
    <property type="entry name" value="PPIase_FKBP_dom"/>
</dbReference>
<protein>
    <recommendedName>
        <fullName evidence="3 6">peptidylprolyl isomerase</fullName>
        <ecNumber evidence="3 6">5.2.1.8</ecNumber>
    </recommendedName>
</protein>
<name>A0A5R9BE17_9MICC</name>
<comment type="caution">
    <text evidence="10">The sequence shown here is derived from an EMBL/GenBank/DDBJ whole genome shotgun (WGS) entry which is preliminary data.</text>
</comment>
<dbReference type="PANTHER" id="PTHR43811:SF19">
    <property type="entry name" value="39 KDA FK506-BINDING NUCLEAR PROTEIN"/>
    <property type="match status" value="1"/>
</dbReference>
<keyword evidence="4 6" id="KW-0697">Rotamase</keyword>
<dbReference type="EC" id="5.2.1.8" evidence="3 6"/>
<feature type="domain" description="PPIase FKBP-type" evidence="9">
    <location>
        <begin position="223"/>
        <end position="345"/>
    </location>
</feature>
<reference evidence="10 11" key="1">
    <citation type="submission" date="2019-05" db="EMBL/GenBank/DDBJ databases">
        <title>Nesterenkonia sp. GY074 isolated from the Southern Atlantic Ocean.</title>
        <authorList>
            <person name="Zhang G."/>
        </authorList>
    </citation>
    <scope>NUCLEOTIDE SEQUENCE [LARGE SCALE GENOMIC DNA]</scope>
    <source>
        <strain evidence="10 11">GY074</strain>
    </source>
</reference>